<protein>
    <submittedName>
        <fullName evidence="1">Uncharacterized protein</fullName>
    </submittedName>
</protein>
<organism evidence="1 2">
    <name type="scientific">Metabacillus endolithicus</name>
    <dbReference type="NCBI Taxonomy" id="1535204"/>
    <lineage>
        <taxon>Bacteria</taxon>
        <taxon>Bacillati</taxon>
        <taxon>Bacillota</taxon>
        <taxon>Bacilli</taxon>
        <taxon>Bacillales</taxon>
        <taxon>Bacillaceae</taxon>
        <taxon>Metabacillus</taxon>
    </lineage>
</organism>
<dbReference type="RefSeq" id="WP_247346136.1">
    <property type="nucleotide sequence ID" value="NZ_CP095550.1"/>
</dbReference>
<evidence type="ECO:0000313" key="2">
    <source>
        <dbReference type="Proteomes" id="UP001597318"/>
    </source>
</evidence>
<comment type="caution">
    <text evidence="1">The sequence shown here is derived from an EMBL/GenBank/DDBJ whole genome shotgun (WGS) entry which is preliminary data.</text>
</comment>
<gene>
    <name evidence="1" type="ORF">ACFSKK_13735</name>
</gene>
<dbReference type="EMBL" id="JBHUIK010000003">
    <property type="protein sequence ID" value="MFD2214746.1"/>
    <property type="molecule type" value="Genomic_DNA"/>
</dbReference>
<reference evidence="2" key="1">
    <citation type="journal article" date="2019" name="Int. J. Syst. Evol. Microbiol.">
        <title>The Global Catalogue of Microorganisms (GCM) 10K type strain sequencing project: providing services to taxonomists for standard genome sequencing and annotation.</title>
        <authorList>
            <consortium name="The Broad Institute Genomics Platform"/>
            <consortium name="The Broad Institute Genome Sequencing Center for Infectious Disease"/>
            <person name="Wu L."/>
            <person name="Ma J."/>
        </authorList>
    </citation>
    <scope>NUCLEOTIDE SEQUENCE [LARGE SCALE GENOMIC DNA]</scope>
    <source>
        <strain evidence="2">CGMCC 1.15474</strain>
    </source>
</reference>
<accession>A0ABW5C0X7</accession>
<evidence type="ECO:0000313" key="1">
    <source>
        <dbReference type="EMBL" id="MFD2214746.1"/>
    </source>
</evidence>
<proteinExistence type="predicted"/>
<name>A0ABW5C0X7_9BACI</name>
<dbReference type="Proteomes" id="UP001597318">
    <property type="component" value="Unassembled WGS sequence"/>
</dbReference>
<keyword evidence="2" id="KW-1185">Reference proteome</keyword>
<sequence length="70" mass="8385">MGPELSSITNNELSCIYLKYKKQLKVHKSRGSFYDLNRVIEIKKYLSLVKWEMKNRGMNHKEIKKKQKVL</sequence>